<dbReference type="GO" id="GO:0005886">
    <property type="term" value="C:plasma membrane"/>
    <property type="evidence" value="ECO:0007669"/>
    <property type="project" value="UniProtKB-SubCell"/>
</dbReference>
<proteinExistence type="predicted"/>
<feature type="transmembrane region" description="Helical" evidence="6">
    <location>
        <begin position="12"/>
        <end position="35"/>
    </location>
</feature>
<dbReference type="AlphaFoldDB" id="A0A4Q1RL53"/>
<dbReference type="InterPro" id="IPR036259">
    <property type="entry name" value="MFS_trans_sf"/>
</dbReference>
<keyword evidence="4 6" id="KW-1133">Transmembrane helix</keyword>
<organism evidence="8 9">
    <name type="scientific">Blautia faecicola</name>
    <dbReference type="NCBI Taxonomy" id="2509240"/>
    <lineage>
        <taxon>Bacteria</taxon>
        <taxon>Bacillati</taxon>
        <taxon>Bacillota</taxon>
        <taxon>Clostridia</taxon>
        <taxon>Lachnospirales</taxon>
        <taxon>Lachnospiraceae</taxon>
        <taxon>Blautia</taxon>
    </lineage>
</organism>
<name>A0A4Q1RL53_9FIRM</name>
<evidence type="ECO:0000259" key="7">
    <source>
        <dbReference type="PROSITE" id="PS50850"/>
    </source>
</evidence>
<feature type="transmembrane region" description="Helical" evidence="6">
    <location>
        <begin position="328"/>
        <end position="353"/>
    </location>
</feature>
<dbReference type="InterPro" id="IPR011701">
    <property type="entry name" value="MFS"/>
</dbReference>
<evidence type="ECO:0000313" key="8">
    <source>
        <dbReference type="EMBL" id="RXS76512.1"/>
    </source>
</evidence>
<keyword evidence="3 6" id="KW-0812">Transmembrane</keyword>
<dbReference type="Proteomes" id="UP000290106">
    <property type="component" value="Unassembled WGS sequence"/>
</dbReference>
<feature type="transmembrane region" description="Helical" evidence="6">
    <location>
        <begin position="299"/>
        <end position="322"/>
    </location>
</feature>
<feature type="transmembrane region" description="Helical" evidence="6">
    <location>
        <begin position="175"/>
        <end position="196"/>
    </location>
</feature>
<feature type="transmembrane region" description="Helical" evidence="6">
    <location>
        <begin position="266"/>
        <end position="287"/>
    </location>
</feature>
<feature type="transmembrane region" description="Helical" evidence="6">
    <location>
        <begin position="228"/>
        <end position="246"/>
    </location>
</feature>
<evidence type="ECO:0000256" key="3">
    <source>
        <dbReference type="ARBA" id="ARBA00022692"/>
    </source>
</evidence>
<sequence length="426" mass="46545">MQKQKVLEKTGLSDKGSVIFFGVVCWVTYFSIYLGRLNFSASMSEMAQTGIWGKTQLGSVAAAFYLAYGLGQFPSGVLGDHFSGRKLVMLGLVGAALANAAFPFVESIKGMQVIWFINGLCQALVWPPMARLVADMTHGKQTVSIVLALSFTSPVGMLSAYLFSAVMLEKKGWQYSFWFAAIWLLAVAVFWFLSILKMEQRAGFIHRKAVRTAKPQEQQEREEAGKRILASGILWIGVATFIHGVLKDGLTTWIPTYLTERFLIAPSFSVLLTTILPIVNLSGVYLADYTNRKIFKNETGTAAAGYAIAFLFLVTMITGIGSSVYGTVAVFAVVTSMMTAVNTVFISLLPIHFQKEGKVATVSGILNAVTYLGSAVASVLFGWTAEKAGWTGTEMVWCFCAATGMIVCLVVLKRWKNSRRDIYTGS</sequence>
<evidence type="ECO:0000256" key="2">
    <source>
        <dbReference type="ARBA" id="ARBA00022448"/>
    </source>
</evidence>
<evidence type="ECO:0000256" key="6">
    <source>
        <dbReference type="SAM" id="Phobius"/>
    </source>
</evidence>
<reference evidence="8 9" key="1">
    <citation type="submission" date="2019-01" db="EMBL/GenBank/DDBJ databases">
        <title>Blautia sp. nov. KGMB01111 isolated human feces.</title>
        <authorList>
            <person name="Park J.-E."/>
            <person name="Kim J.-S."/>
            <person name="Park S.-H."/>
        </authorList>
    </citation>
    <scope>NUCLEOTIDE SEQUENCE [LARGE SCALE GENOMIC DNA]</scope>
    <source>
        <strain evidence="8 9">KGMB01111</strain>
    </source>
</reference>
<keyword evidence="9" id="KW-1185">Reference proteome</keyword>
<evidence type="ECO:0000256" key="4">
    <source>
        <dbReference type="ARBA" id="ARBA00022989"/>
    </source>
</evidence>
<dbReference type="Pfam" id="PF07690">
    <property type="entry name" value="MFS_1"/>
    <property type="match status" value="1"/>
</dbReference>
<dbReference type="InterPro" id="IPR020846">
    <property type="entry name" value="MFS_dom"/>
</dbReference>
<dbReference type="InterPro" id="IPR051337">
    <property type="entry name" value="OPA_Antiporter"/>
</dbReference>
<dbReference type="OrthoDB" id="9766638at2"/>
<feature type="domain" description="Major facilitator superfamily (MFS) profile" evidence="7">
    <location>
        <begin position="17"/>
        <end position="416"/>
    </location>
</feature>
<feature type="transmembrane region" description="Helical" evidence="6">
    <location>
        <begin position="142"/>
        <end position="163"/>
    </location>
</feature>
<keyword evidence="2" id="KW-0813">Transport</keyword>
<dbReference type="PANTHER" id="PTHR43826">
    <property type="entry name" value="GLUCOSE-6-PHOSPHATE EXCHANGER SLC37A4"/>
    <property type="match status" value="1"/>
</dbReference>
<dbReference type="PANTHER" id="PTHR43826:SF3">
    <property type="entry name" value="GLUCOSE-6-PHOSPHATE EXCHANGER SLC37A4"/>
    <property type="match status" value="1"/>
</dbReference>
<dbReference type="PROSITE" id="PS50850">
    <property type="entry name" value="MFS"/>
    <property type="match status" value="1"/>
</dbReference>
<dbReference type="InterPro" id="IPR000849">
    <property type="entry name" value="Sugar_P_transporter"/>
</dbReference>
<dbReference type="SUPFAM" id="SSF103473">
    <property type="entry name" value="MFS general substrate transporter"/>
    <property type="match status" value="1"/>
</dbReference>
<evidence type="ECO:0000256" key="5">
    <source>
        <dbReference type="ARBA" id="ARBA00023136"/>
    </source>
</evidence>
<feature type="transmembrane region" description="Helical" evidence="6">
    <location>
        <begin position="365"/>
        <end position="383"/>
    </location>
</feature>
<protein>
    <submittedName>
        <fullName evidence="8">MFS transporter</fullName>
    </submittedName>
</protein>
<dbReference type="PIRSF" id="PIRSF002808">
    <property type="entry name" value="Hexose_phosphate_transp"/>
    <property type="match status" value="1"/>
</dbReference>
<keyword evidence="5 6" id="KW-0472">Membrane</keyword>
<feature type="transmembrane region" description="Helical" evidence="6">
    <location>
        <begin position="395"/>
        <end position="412"/>
    </location>
</feature>
<dbReference type="GO" id="GO:0061513">
    <property type="term" value="F:glucose 6-phosphate:phosphate antiporter activity"/>
    <property type="evidence" value="ECO:0007669"/>
    <property type="project" value="TreeGrafter"/>
</dbReference>
<evidence type="ECO:0000256" key="1">
    <source>
        <dbReference type="ARBA" id="ARBA00004651"/>
    </source>
</evidence>
<feature type="transmembrane region" description="Helical" evidence="6">
    <location>
        <begin position="87"/>
        <end position="105"/>
    </location>
</feature>
<comment type="subcellular location">
    <subcellularLocation>
        <location evidence="1">Cell membrane</location>
        <topology evidence="1">Multi-pass membrane protein</topology>
    </subcellularLocation>
</comment>
<accession>A0A4Q1RL53</accession>
<dbReference type="GO" id="GO:0035435">
    <property type="term" value="P:phosphate ion transmembrane transport"/>
    <property type="evidence" value="ECO:0007669"/>
    <property type="project" value="TreeGrafter"/>
</dbReference>
<evidence type="ECO:0000313" key="9">
    <source>
        <dbReference type="Proteomes" id="UP000290106"/>
    </source>
</evidence>
<feature type="transmembrane region" description="Helical" evidence="6">
    <location>
        <begin position="55"/>
        <end position="75"/>
    </location>
</feature>
<gene>
    <name evidence="8" type="ORF">ETP43_15735</name>
</gene>
<dbReference type="RefSeq" id="WP_118635049.1">
    <property type="nucleotide sequence ID" value="NZ_JBGKFY010000003.1"/>
</dbReference>
<comment type="caution">
    <text evidence="8">The sequence shown here is derived from an EMBL/GenBank/DDBJ whole genome shotgun (WGS) entry which is preliminary data.</text>
</comment>
<dbReference type="Gene3D" id="1.20.1250.20">
    <property type="entry name" value="MFS general substrate transporter like domains"/>
    <property type="match status" value="2"/>
</dbReference>
<dbReference type="EMBL" id="SDKC01000001">
    <property type="protein sequence ID" value="RXS76512.1"/>
    <property type="molecule type" value="Genomic_DNA"/>
</dbReference>